<dbReference type="InterPro" id="IPR036514">
    <property type="entry name" value="SGNH_hydro_sf"/>
</dbReference>
<dbReference type="Pfam" id="PF13472">
    <property type="entry name" value="Lipase_GDSL_2"/>
    <property type="match status" value="1"/>
</dbReference>
<gene>
    <name evidence="2" type="ORF">HK14_15300</name>
</gene>
<reference evidence="2 3" key="1">
    <citation type="submission" date="2014-06" db="EMBL/GenBank/DDBJ databases">
        <authorList>
            <person name="Ju J."/>
            <person name="Zhang J."/>
        </authorList>
    </citation>
    <scope>NUCLEOTIDE SEQUENCE [LARGE SCALE GENOMIC DNA]</scope>
    <source>
        <strain evidence="2 3">DsW_47</strain>
    </source>
</reference>
<sequence>MSNYDAASILETSDVSLNTEHGMRVVTLEGNDSLTVHAPFDGISAQKITGLSGLSKRQFSGGVVGDSPKGGGNSCAMQMSNLLLLNTAASDANLKQAYKNAATLYDYKPQTRTRIDCFGSSTTQGYLNKDGLCWPQMLHDYLWTPTEVRSISVAGSTASDFLQHTIENMLKDTKTQLRRKIAITWYGNNDINRGHPITLIVENNAKIHRQLRAAGYERLFILGQYNRNLNVSLQQAVVDGTIDADAFIDPWSIPPMMTHSDKELYHDGTHPTAIGDQIIANIIAQTLKNYL</sequence>
<protein>
    <recommendedName>
        <fullName evidence="1">SGNH hydrolase-type esterase domain-containing protein</fullName>
    </recommendedName>
</protein>
<dbReference type="InterPro" id="IPR013830">
    <property type="entry name" value="SGNH_hydro"/>
</dbReference>
<dbReference type="EMBL" id="JOMQ01000088">
    <property type="protein sequence ID" value="OUI98519.1"/>
    <property type="molecule type" value="Genomic_DNA"/>
</dbReference>
<feature type="domain" description="SGNH hydrolase-type esterase" evidence="1">
    <location>
        <begin position="117"/>
        <end position="277"/>
    </location>
</feature>
<accession>A0A1Z5YRB6</accession>
<dbReference type="Proteomes" id="UP000196086">
    <property type="component" value="Unassembled WGS sequence"/>
</dbReference>
<dbReference type="CDD" id="cd00229">
    <property type="entry name" value="SGNH_hydrolase"/>
    <property type="match status" value="1"/>
</dbReference>
<comment type="caution">
    <text evidence="2">The sequence shown here is derived from an EMBL/GenBank/DDBJ whole genome shotgun (WGS) entry which is preliminary data.</text>
</comment>
<dbReference type="AlphaFoldDB" id="A0A1Z5YRB6"/>
<dbReference type="SUPFAM" id="SSF52266">
    <property type="entry name" value="SGNH hydrolase"/>
    <property type="match status" value="1"/>
</dbReference>
<dbReference type="GO" id="GO:0016788">
    <property type="term" value="F:hydrolase activity, acting on ester bonds"/>
    <property type="evidence" value="ECO:0007669"/>
    <property type="project" value="UniProtKB-ARBA"/>
</dbReference>
<evidence type="ECO:0000259" key="1">
    <source>
        <dbReference type="Pfam" id="PF13472"/>
    </source>
</evidence>
<organism evidence="2 3">
    <name type="scientific">Acetobacter cibinongensis</name>
    <dbReference type="NCBI Taxonomy" id="146475"/>
    <lineage>
        <taxon>Bacteria</taxon>
        <taxon>Pseudomonadati</taxon>
        <taxon>Pseudomonadota</taxon>
        <taxon>Alphaproteobacteria</taxon>
        <taxon>Acetobacterales</taxon>
        <taxon>Acetobacteraceae</taxon>
        <taxon>Acetobacter</taxon>
    </lineage>
</organism>
<dbReference type="Gene3D" id="3.40.50.1110">
    <property type="entry name" value="SGNH hydrolase"/>
    <property type="match status" value="1"/>
</dbReference>
<name>A0A1Z5YRB6_9PROT</name>
<proteinExistence type="predicted"/>
<evidence type="ECO:0000313" key="3">
    <source>
        <dbReference type="Proteomes" id="UP000196086"/>
    </source>
</evidence>
<evidence type="ECO:0000313" key="2">
    <source>
        <dbReference type="EMBL" id="OUI98519.1"/>
    </source>
</evidence>